<reference evidence="2" key="2">
    <citation type="submission" date="2024-02" db="EMBL/GenBank/DDBJ databases">
        <authorList>
            <person name="Hu B."/>
        </authorList>
    </citation>
    <scope>NUCLEOTIDE SEQUENCE</scope>
    <source>
        <strain evidence="2">1A/Kenya/BAT2584/2015</strain>
    </source>
</reference>
<keyword evidence="1" id="KW-0812">Transmembrane</keyword>
<keyword evidence="1" id="KW-1133">Transmembrane helix</keyword>
<dbReference type="GO" id="GO:0019033">
    <property type="term" value="C:viral tegument"/>
    <property type="evidence" value="ECO:0007669"/>
    <property type="project" value="InterPro"/>
</dbReference>
<organism evidence="2">
    <name type="scientific">Cardioderma bat herpesvirus</name>
    <dbReference type="NCBI Taxonomy" id="3141914"/>
    <lineage>
        <taxon>Viruses</taxon>
        <taxon>Duplodnaviria</taxon>
        <taxon>Heunggongvirae</taxon>
        <taxon>Peploviricota</taxon>
        <taxon>Herviviricetes</taxon>
        <taxon>Herpesvirales</taxon>
    </lineage>
</organism>
<accession>A0AAU7E1S2</accession>
<dbReference type="EMBL" id="PP711848">
    <property type="protein sequence ID" value="XBH23675.1"/>
    <property type="molecule type" value="Genomic_DNA"/>
</dbReference>
<sequence length="522" mass="58791">MPLGLRDHISRIMSALCRHGDNHHLNLIVTGSTLRSARSFESATGEQCALEIFMTDKRFLHRDFVDMLYYKFSGLWLECEASSRDAIGAPFKRILMTRSFFVFVAYVYLCYAIWIVVREHLFINYIGPVSWDDLETRVCSYPMEKFDALLDNMNLQHLNELHRHVFGTDLRIPLSSHVGSPCMCILRSKDYECGPDVSVFLNSRAQHGCLLRRCVSDSFRDASSGGSSAIALVCALRRRARLVVSGNPFYVMARSLVEAFCRVTPRYLIPLGKRSFYENCRTLPGESAAAVAAAHRRGGCKITMFGLSVSLRNGIISSLIEVPVLCYCKVKCERYNAPGALTAILCKNCGHCLNLGKEKLNCGQGFPLNSMFYYRDRQEKSVIYSTHSELAYCSLCGSQYLTTEKIYGVEPQTRYGFPSWTVSWKVVSGSNSVCGIYGDKSALDVIVPCFSRTCYSTVIVKDCTADRLLRLLSHGNEIFCQLCQNVYRETCADEEERGGAALCVGCEIYQRFNCRVRRDVDA</sequence>
<protein>
    <submittedName>
        <fullName evidence="2">Protein UL49</fullName>
    </submittedName>
</protein>
<reference evidence="2" key="1">
    <citation type="journal article" date="2024" name="Microbiome">
        <title>Substantial viral diversity in bats and rodents from East Africa: insights into evolution, recombination, and cocirculation.</title>
        <authorList>
            <person name="Wang D."/>
            <person name="Yang X."/>
            <person name="Ren Z."/>
            <person name="Hu B."/>
            <person name="Zhao H."/>
            <person name="Yang K."/>
            <person name="Shi P."/>
            <person name="Zhang Z."/>
            <person name="Feng Q."/>
            <person name="Nawenja C.V."/>
            <person name="Obanda V."/>
            <person name="Robert K."/>
            <person name="Nalikka B."/>
            <person name="Waruhiu C.N."/>
            <person name="Ochola G.O."/>
            <person name="Onyuok S.O."/>
            <person name="Ochieng H."/>
            <person name="Li B."/>
            <person name="Zhu Y."/>
            <person name="Si H."/>
            <person name="Yin J."/>
            <person name="Kristiansen K."/>
            <person name="Jin X."/>
            <person name="Xu X."/>
            <person name="Xiao M."/>
            <person name="Agwanda B."/>
            <person name="Ommeh S."/>
            <person name="Li J."/>
            <person name="Shi Z.L."/>
        </authorList>
    </citation>
    <scope>NUCLEOTIDE SEQUENCE</scope>
    <source>
        <strain evidence="2">1A/Kenya/BAT2584/2015</strain>
    </source>
</reference>
<dbReference type="GO" id="GO:0016032">
    <property type="term" value="P:viral process"/>
    <property type="evidence" value="ECO:0007669"/>
    <property type="project" value="InterPro"/>
</dbReference>
<name>A0AAU7E1S2_9VIRU</name>
<proteinExistence type="predicted"/>
<evidence type="ECO:0000313" key="2">
    <source>
        <dbReference type="EMBL" id="XBH23675.1"/>
    </source>
</evidence>
<dbReference type="InterPro" id="IPR004339">
    <property type="entry name" value="UL49"/>
</dbReference>
<feature type="transmembrane region" description="Helical" evidence="1">
    <location>
        <begin position="100"/>
        <end position="117"/>
    </location>
</feature>
<evidence type="ECO:0000256" key="1">
    <source>
        <dbReference type="SAM" id="Phobius"/>
    </source>
</evidence>
<dbReference type="Pfam" id="PF03117">
    <property type="entry name" value="Herpes_UL49_1"/>
    <property type="match status" value="1"/>
</dbReference>
<keyword evidence="1" id="KW-0472">Membrane</keyword>